<dbReference type="HAMAP" id="MF_01929">
    <property type="entry name" value="PurE_classI"/>
    <property type="match status" value="1"/>
</dbReference>
<feature type="domain" description="PurE" evidence="6">
    <location>
        <begin position="1"/>
        <end position="151"/>
    </location>
</feature>
<dbReference type="InterPro" id="IPR000031">
    <property type="entry name" value="PurE_dom"/>
</dbReference>
<dbReference type="PANTHER" id="PTHR23046:SF2">
    <property type="entry name" value="PHOSPHORIBOSYLAMINOIMIDAZOLE CARBOXYLASE"/>
    <property type="match status" value="1"/>
</dbReference>
<comment type="function">
    <text evidence="3 4">Catalyzes the conversion of N5-carboxyaminoimidazole ribonucleotide (N5-CAIR) to 4-carboxy-5-aminoimidazole ribonucleotide (CAIR).</text>
</comment>
<dbReference type="EMBL" id="FAOO01000013">
    <property type="protein sequence ID" value="CUU07384.1"/>
    <property type="molecule type" value="Genomic_DNA"/>
</dbReference>
<dbReference type="GO" id="GO:0006189">
    <property type="term" value="P:'de novo' IMP biosynthetic process"/>
    <property type="evidence" value="ECO:0007669"/>
    <property type="project" value="UniProtKB-UniRule"/>
</dbReference>
<dbReference type="STRING" id="1643428.GCA_001442855_01746"/>
<dbReference type="NCBIfam" id="TIGR01162">
    <property type="entry name" value="purE"/>
    <property type="match status" value="1"/>
</dbReference>
<evidence type="ECO:0000313" key="7">
    <source>
        <dbReference type="EMBL" id="CUU07384.1"/>
    </source>
</evidence>
<evidence type="ECO:0000313" key="8">
    <source>
        <dbReference type="Proteomes" id="UP000320623"/>
    </source>
</evidence>
<protein>
    <recommendedName>
        <fullName evidence="3 4">N5-carboxyaminoimidazole ribonucleotide mutase</fullName>
        <shortName evidence="3 4">N5-CAIR mutase</shortName>
        <ecNumber evidence="3 4">5.4.99.18</ecNumber>
    </recommendedName>
    <alternativeName>
        <fullName evidence="3">5-(carboxyamino)imidazole ribonucleotide mutase</fullName>
    </alternativeName>
</protein>
<comment type="catalytic activity">
    <reaction evidence="3 4">
        <text>5-carboxyamino-1-(5-phospho-D-ribosyl)imidazole + H(+) = 5-amino-1-(5-phospho-D-ribosyl)imidazole-4-carboxylate</text>
        <dbReference type="Rhea" id="RHEA:13193"/>
        <dbReference type="ChEBI" id="CHEBI:15378"/>
        <dbReference type="ChEBI" id="CHEBI:58730"/>
        <dbReference type="ChEBI" id="CHEBI:77657"/>
        <dbReference type="EC" id="5.4.99.18"/>
    </reaction>
</comment>
<proteinExistence type="inferred from homology"/>
<dbReference type="PANTHER" id="PTHR23046">
    <property type="entry name" value="PHOSPHORIBOSYLAMINOIMIDAZOLE CARBOXYLASE CATALYTIC SUBUNIT"/>
    <property type="match status" value="1"/>
</dbReference>
<comment type="pathway">
    <text evidence="3 4">Purine metabolism; IMP biosynthesis via de novo pathway; 5-amino-1-(5-phospho-D-ribosyl)imidazole-4-carboxylate from 5-amino-1-(5-phospho-D-ribosyl)imidazole (N5-CAIR route): step 2/2.</text>
</comment>
<evidence type="ECO:0000256" key="5">
    <source>
        <dbReference type="PIRSR" id="PIRSR001338-1"/>
    </source>
</evidence>
<keyword evidence="8" id="KW-1185">Reference proteome</keyword>
<evidence type="ECO:0000256" key="3">
    <source>
        <dbReference type="HAMAP-Rule" id="MF_01929"/>
    </source>
</evidence>
<dbReference type="InterPro" id="IPR024694">
    <property type="entry name" value="PurE_prokaryotes"/>
</dbReference>
<sequence length="151" mass="16170">MKVAIVMGSASDDEIMKNCERYLQYFGVEYEKMVLSAHRNPLETIEFARNAEERGFKVIIAGAGMAAHLPGVIAANTTLPVIGVPIPSSELNGVDSLYSIVQMPPGIPVATVAIGKAGAVNAAVLAVQMLALQNEDLKRKLEEFRSKGSKL</sequence>
<dbReference type="AlphaFoldDB" id="A0A0S4N955"/>
<dbReference type="Proteomes" id="UP000320623">
    <property type="component" value="Unassembled WGS sequence"/>
</dbReference>
<evidence type="ECO:0000259" key="6">
    <source>
        <dbReference type="SMART" id="SM01001"/>
    </source>
</evidence>
<keyword evidence="2 3" id="KW-0413">Isomerase</keyword>
<feature type="binding site" evidence="3 5">
    <location>
        <position position="12"/>
    </location>
    <ligand>
        <name>substrate</name>
    </ligand>
</feature>
<dbReference type="Pfam" id="PF00731">
    <property type="entry name" value="AIRC"/>
    <property type="match status" value="1"/>
</dbReference>
<evidence type="ECO:0000256" key="4">
    <source>
        <dbReference type="PIRNR" id="PIRNR001338"/>
    </source>
</evidence>
<dbReference type="GO" id="GO:0034023">
    <property type="term" value="F:5-(carboxyamino)imidazole ribonucleotide mutase activity"/>
    <property type="evidence" value="ECO:0007669"/>
    <property type="project" value="UniProtKB-UniRule"/>
</dbReference>
<keyword evidence="1 3" id="KW-0658">Purine biosynthesis</keyword>
<dbReference type="EC" id="5.4.99.18" evidence="3 4"/>
<dbReference type="SUPFAM" id="SSF52255">
    <property type="entry name" value="N5-CAIR mutase (phosphoribosylaminoimidazole carboxylase, PurE)"/>
    <property type="match status" value="1"/>
</dbReference>
<reference evidence="8" key="1">
    <citation type="submission" date="2015-11" db="EMBL/GenBank/DDBJ databases">
        <authorList>
            <person name="Varghese N."/>
        </authorList>
    </citation>
    <scope>NUCLEOTIDE SEQUENCE [LARGE SCALE GENOMIC DNA]</scope>
</reference>
<dbReference type="Gene3D" id="3.40.50.1970">
    <property type="match status" value="1"/>
</dbReference>
<dbReference type="SMART" id="SM01001">
    <property type="entry name" value="AIRC"/>
    <property type="match status" value="1"/>
</dbReference>
<accession>A0A0S4N955</accession>
<evidence type="ECO:0000256" key="1">
    <source>
        <dbReference type="ARBA" id="ARBA00022755"/>
    </source>
</evidence>
<feature type="binding site" evidence="3 5">
    <location>
        <position position="9"/>
    </location>
    <ligand>
        <name>substrate</name>
    </ligand>
</feature>
<comment type="similarity">
    <text evidence="3">Belongs to the AIR carboxylase family. Class I subfamily.</text>
</comment>
<dbReference type="PIRSF" id="PIRSF001338">
    <property type="entry name" value="AIR_carboxylase"/>
    <property type="match status" value="1"/>
</dbReference>
<dbReference type="RefSeq" id="WP_140945510.1">
    <property type="nucleotide sequence ID" value="NZ_FAOO01000013.1"/>
</dbReference>
<name>A0A0S4N955_9BACT</name>
<evidence type="ECO:0000256" key="2">
    <source>
        <dbReference type="ARBA" id="ARBA00023235"/>
    </source>
</evidence>
<gene>
    <name evidence="3" type="primary">purE</name>
    <name evidence="7" type="ORF">JGI1_01782</name>
</gene>
<dbReference type="InterPro" id="IPR033747">
    <property type="entry name" value="PurE_ClassI"/>
</dbReference>
<dbReference type="OrthoDB" id="9791908at2"/>
<organism evidence="7 8">
    <name type="scientific">Candidatus Thermokryptus mobilis</name>
    <dbReference type="NCBI Taxonomy" id="1643428"/>
    <lineage>
        <taxon>Bacteria</taxon>
        <taxon>Pseudomonadati</taxon>
        <taxon>Candidatus Kryptoniota</taxon>
        <taxon>Candidatus Thermokryptus</taxon>
    </lineage>
</organism>
<feature type="binding site" evidence="3 5">
    <location>
        <position position="39"/>
    </location>
    <ligand>
        <name>substrate</name>
    </ligand>
</feature>
<dbReference type="UniPathway" id="UPA00074">
    <property type="reaction ID" value="UER00943"/>
</dbReference>